<protein>
    <submittedName>
        <fullName evidence="2">Uncharacterized protein</fullName>
    </submittedName>
</protein>
<accession>A0A3N6LZU0</accession>
<keyword evidence="3" id="KW-1185">Reference proteome</keyword>
<evidence type="ECO:0000313" key="2">
    <source>
        <dbReference type="EMBL" id="RQG88830.1"/>
    </source>
</evidence>
<gene>
    <name evidence="2" type="ORF">EA462_10535</name>
</gene>
<keyword evidence="1" id="KW-1133">Transmembrane helix</keyword>
<organism evidence="2 3">
    <name type="scientific">Natrarchaeobius halalkaliphilus</name>
    <dbReference type="NCBI Taxonomy" id="1679091"/>
    <lineage>
        <taxon>Archaea</taxon>
        <taxon>Methanobacteriati</taxon>
        <taxon>Methanobacteriota</taxon>
        <taxon>Stenosarchaea group</taxon>
        <taxon>Halobacteria</taxon>
        <taxon>Halobacteriales</taxon>
        <taxon>Natrialbaceae</taxon>
        <taxon>Natrarchaeobius</taxon>
    </lineage>
</organism>
<proteinExistence type="predicted"/>
<evidence type="ECO:0000313" key="3">
    <source>
        <dbReference type="Proteomes" id="UP000273828"/>
    </source>
</evidence>
<keyword evidence="1" id="KW-0472">Membrane</keyword>
<dbReference type="AlphaFoldDB" id="A0A3N6LZU0"/>
<name>A0A3N6LZU0_9EURY</name>
<dbReference type="Proteomes" id="UP000273828">
    <property type="component" value="Unassembled WGS sequence"/>
</dbReference>
<keyword evidence="1" id="KW-0812">Transmembrane</keyword>
<feature type="transmembrane region" description="Helical" evidence="1">
    <location>
        <begin position="7"/>
        <end position="27"/>
    </location>
</feature>
<dbReference type="EMBL" id="REFY01000004">
    <property type="protein sequence ID" value="RQG88830.1"/>
    <property type="molecule type" value="Genomic_DNA"/>
</dbReference>
<comment type="caution">
    <text evidence="2">The sequence shown here is derived from an EMBL/GenBank/DDBJ whole genome shotgun (WGS) entry which is preliminary data.</text>
</comment>
<sequence length="153" mass="15491">MIGRIAIGLILIGGIGFILSTAGYSAFTGGREAIVQVAPAAEATIGIEDEYNGTPIENGEGEIILDLKNNSPEPVELDVEIEDVGGVDPESIEVVQHPSELQPNGQGSVTVGCSGRAPGQGAANVTFCVQASGTSTAIEASKVAQGLNIDCPS</sequence>
<dbReference type="RefSeq" id="WP_124178521.1">
    <property type="nucleotide sequence ID" value="NZ_REFY01000004.1"/>
</dbReference>
<reference evidence="2 3" key="1">
    <citation type="submission" date="2018-10" db="EMBL/GenBank/DDBJ databases">
        <title>Natrarchaeobius chitinivorans gen. nov., sp. nov., and Natrarchaeobius haloalkaliphilus sp. nov., alkaliphilic, chitin-utilizing haloarchaea from hypersaline alkaline lakes.</title>
        <authorList>
            <person name="Sorokin D.Y."/>
            <person name="Elcheninov A.G."/>
            <person name="Kostrikina N.A."/>
            <person name="Bale N.J."/>
            <person name="Sinninghe Damste J.S."/>
            <person name="Khijniak T.V."/>
            <person name="Kublanov I.V."/>
            <person name="Toshchakov S.V."/>
        </authorList>
    </citation>
    <scope>NUCLEOTIDE SEQUENCE [LARGE SCALE GENOMIC DNA]</scope>
    <source>
        <strain evidence="2 3">AArcht-Sl</strain>
    </source>
</reference>
<evidence type="ECO:0000256" key="1">
    <source>
        <dbReference type="SAM" id="Phobius"/>
    </source>
</evidence>